<comment type="caution">
    <text evidence="8">The sequence shown here is derived from an EMBL/GenBank/DDBJ whole genome shotgun (WGS) entry which is preliminary data.</text>
</comment>
<dbReference type="GO" id="GO:0005524">
    <property type="term" value="F:ATP binding"/>
    <property type="evidence" value="ECO:0007669"/>
    <property type="project" value="UniProtKB-UniRule"/>
</dbReference>
<reference evidence="8" key="2">
    <citation type="journal article" date="2021" name="PeerJ">
        <title>Extensive microbial diversity within the chicken gut microbiome revealed by metagenomics and culture.</title>
        <authorList>
            <person name="Gilroy R."/>
            <person name="Ravi A."/>
            <person name="Getino M."/>
            <person name="Pursley I."/>
            <person name="Horton D.L."/>
            <person name="Alikhan N.F."/>
            <person name="Baker D."/>
            <person name="Gharbi K."/>
            <person name="Hall N."/>
            <person name="Watson M."/>
            <person name="Adriaenssens E.M."/>
            <person name="Foster-Nyarko E."/>
            <person name="Jarju S."/>
            <person name="Secka A."/>
            <person name="Antonio M."/>
            <person name="Oren A."/>
            <person name="Chaudhuri R.R."/>
            <person name="La Ragione R."/>
            <person name="Hildebrand F."/>
            <person name="Pallen M.J."/>
        </authorList>
    </citation>
    <scope>NUCLEOTIDE SEQUENCE</scope>
    <source>
        <strain evidence="8">CHK158-818</strain>
    </source>
</reference>
<dbReference type="InterPro" id="IPR016030">
    <property type="entry name" value="CblAdoTrfase-like"/>
</dbReference>
<evidence type="ECO:0000256" key="4">
    <source>
        <dbReference type="ARBA" id="ARBA00022741"/>
    </source>
</evidence>
<evidence type="ECO:0000259" key="7">
    <source>
        <dbReference type="Pfam" id="PF01923"/>
    </source>
</evidence>
<comment type="similarity">
    <text evidence="1 6">Belongs to the Cob(I)alamin adenosyltransferase family.</text>
</comment>
<accession>A0A9D1M7Q4</accession>
<evidence type="ECO:0000256" key="5">
    <source>
        <dbReference type="ARBA" id="ARBA00022840"/>
    </source>
</evidence>
<dbReference type="AlphaFoldDB" id="A0A9D1M7Q4"/>
<keyword evidence="3 6" id="KW-0808">Transferase</keyword>
<evidence type="ECO:0000256" key="2">
    <source>
        <dbReference type="ARBA" id="ARBA00011233"/>
    </source>
</evidence>
<dbReference type="EC" id="2.5.1.17" evidence="6"/>
<evidence type="ECO:0000313" key="8">
    <source>
        <dbReference type="EMBL" id="HIU55068.1"/>
    </source>
</evidence>
<dbReference type="InterPro" id="IPR036451">
    <property type="entry name" value="CblAdoTrfase-like_sf"/>
</dbReference>
<gene>
    <name evidence="8" type="ORF">IAB03_04570</name>
</gene>
<sequence length="187" mass="20639">MAGGKIYTATGDNGTTSLVGGKRVSKTDLRLEAYGTVDELNAHIGWLAEVSTLPTDKAVLRFIQNKLFVIGSNLATDTSATPLKAASIVTDEDVEKLERQIDRLSAQMPPFRGFVLPTGTLPASAAHICRTVCRRAERRIYALSPNQEIDENLRRFVNRLSDYLFVLARAEVITAGKEEIIWDKDCK</sequence>
<feature type="domain" description="Cobalamin adenosyltransferase-like" evidence="7">
    <location>
        <begin position="6"/>
        <end position="170"/>
    </location>
</feature>
<reference evidence="8" key="1">
    <citation type="submission" date="2020-10" db="EMBL/GenBank/DDBJ databases">
        <authorList>
            <person name="Gilroy R."/>
        </authorList>
    </citation>
    <scope>NUCLEOTIDE SEQUENCE</scope>
    <source>
        <strain evidence="8">CHK158-818</strain>
    </source>
</reference>
<evidence type="ECO:0000256" key="3">
    <source>
        <dbReference type="ARBA" id="ARBA00022679"/>
    </source>
</evidence>
<organism evidence="8 9">
    <name type="scientific">Candidatus Gallibacteroides avistercoris</name>
    <dbReference type="NCBI Taxonomy" id="2840833"/>
    <lineage>
        <taxon>Bacteria</taxon>
        <taxon>Pseudomonadati</taxon>
        <taxon>Bacteroidota</taxon>
        <taxon>Bacteroidia</taxon>
        <taxon>Bacteroidales</taxon>
        <taxon>Bacteroidaceae</taxon>
        <taxon>Bacteroidaceae incertae sedis</taxon>
        <taxon>Candidatus Gallibacteroides</taxon>
    </lineage>
</organism>
<dbReference type="FunFam" id="1.20.1200.10:FF:000001">
    <property type="entry name" value="Cob(I)yrinic acid a,c-diamide adenosyltransferase"/>
    <property type="match status" value="1"/>
</dbReference>
<dbReference type="GO" id="GO:0008817">
    <property type="term" value="F:corrinoid adenosyltransferase activity"/>
    <property type="evidence" value="ECO:0007669"/>
    <property type="project" value="UniProtKB-UniRule"/>
</dbReference>
<dbReference type="SUPFAM" id="SSF89028">
    <property type="entry name" value="Cobalamin adenosyltransferase-like"/>
    <property type="match status" value="1"/>
</dbReference>
<comment type="subunit">
    <text evidence="2">Homotrimer.</text>
</comment>
<protein>
    <recommendedName>
        <fullName evidence="6">Corrinoid adenosyltransferase</fullName>
        <ecNumber evidence="6">2.5.1.17</ecNumber>
    </recommendedName>
    <alternativeName>
        <fullName evidence="6">Cob(II)alamin adenosyltransferase</fullName>
    </alternativeName>
    <alternativeName>
        <fullName evidence="6">Cob(II)yrinic acid a,c-diamide adenosyltransferase</fullName>
    </alternativeName>
    <alternativeName>
        <fullName evidence="6">Cobinamide/cobalamin adenosyltransferase</fullName>
    </alternativeName>
</protein>
<comment type="catalytic activity">
    <reaction evidence="6">
        <text>2 cob(II)yrinate a,c diamide + reduced [electron-transfer flavoprotein] + 2 ATP = 2 adenosylcob(III)yrinate a,c-diamide + 2 triphosphate + oxidized [electron-transfer flavoprotein] + 3 H(+)</text>
        <dbReference type="Rhea" id="RHEA:11528"/>
        <dbReference type="Rhea" id="RHEA-COMP:10685"/>
        <dbReference type="Rhea" id="RHEA-COMP:10686"/>
        <dbReference type="ChEBI" id="CHEBI:15378"/>
        <dbReference type="ChEBI" id="CHEBI:18036"/>
        <dbReference type="ChEBI" id="CHEBI:30616"/>
        <dbReference type="ChEBI" id="CHEBI:57692"/>
        <dbReference type="ChEBI" id="CHEBI:58307"/>
        <dbReference type="ChEBI" id="CHEBI:58503"/>
        <dbReference type="ChEBI" id="CHEBI:58537"/>
        <dbReference type="EC" id="2.5.1.17"/>
    </reaction>
</comment>
<evidence type="ECO:0000256" key="6">
    <source>
        <dbReference type="RuleBase" id="RU366026"/>
    </source>
</evidence>
<name>A0A9D1M7Q4_9BACT</name>
<dbReference type="PANTHER" id="PTHR12213">
    <property type="entry name" value="CORRINOID ADENOSYLTRANSFERASE"/>
    <property type="match status" value="1"/>
</dbReference>
<keyword evidence="4 6" id="KW-0547">Nucleotide-binding</keyword>
<keyword evidence="5 6" id="KW-0067">ATP-binding</keyword>
<dbReference type="NCBIfam" id="TIGR00636">
    <property type="entry name" value="PduO_Nterm"/>
    <property type="match status" value="1"/>
</dbReference>
<dbReference type="InterPro" id="IPR029499">
    <property type="entry name" value="PduO-typ"/>
</dbReference>
<comment type="pathway">
    <text evidence="6">Cofactor biosynthesis; adenosylcobalamin biosynthesis; adenosylcobalamin from cob(II)yrinate a,c-diamide: step 2/7.</text>
</comment>
<dbReference type="Gene3D" id="1.20.1200.10">
    <property type="entry name" value="Cobalamin adenosyltransferase-like"/>
    <property type="match status" value="1"/>
</dbReference>
<keyword evidence="6" id="KW-0169">Cobalamin biosynthesis</keyword>
<proteinExistence type="inferred from homology"/>
<dbReference type="GO" id="GO:0009236">
    <property type="term" value="P:cobalamin biosynthetic process"/>
    <property type="evidence" value="ECO:0007669"/>
    <property type="project" value="UniProtKB-UniRule"/>
</dbReference>
<comment type="catalytic activity">
    <reaction evidence="6">
        <text>2 cob(II)alamin + reduced [electron-transfer flavoprotein] + 2 ATP = 2 adenosylcob(III)alamin + 2 triphosphate + oxidized [electron-transfer flavoprotein] + 3 H(+)</text>
        <dbReference type="Rhea" id="RHEA:28671"/>
        <dbReference type="Rhea" id="RHEA-COMP:10685"/>
        <dbReference type="Rhea" id="RHEA-COMP:10686"/>
        <dbReference type="ChEBI" id="CHEBI:15378"/>
        <dbReference type="ChEBI" id="CHEBI:16304"/>
        <dbReference type="ChEBI" id="CHEBI:18036"/>
        <dbReference type="ChEBI" id="CHEBI:18408"/>
        <dbReference type="ChEBI" id="CHEBI:30616"/>
        <dbReference type="ChEBI" id="CHEBI:57692"/>
        <dbReference type="ChEBI" id="CHEBI:58307"/>
        <dbReference type="EC" id="2.5.1.17"/>
    </reaction>
</comment>
<evidence type="ECO:0000313" key="9">
    <source>
        <dbReference type="Proteomes" id="UP000824112"/>
    </source>
</evidence>
<dbReference type="Proteomes" id="UP000824112">
    <property type="component" value="Unassembled WGS sequence"/>
</dbReference>
<dbReference type="Pfam" id="PF01923">
    <property type="entry name" value="Cob_adeno_trans"/>
    <property type="match status" value="1"/>
</dbReference>
<evidence type="ECO:0000256" key="1">
    <source>
        <dbReference type="ARBA" id="ARBA00007487"/>
    </source>
</evidence>
<dbReference type="EMBL" id="DVNA01000109">
    <property type="protein sequence ID" value="HIU55068.1"/>
    <property type="molecule type" value="Genomic_DNA"/>
</dbReference>
<dbReference type="PANTHER" id="PTHR12213:SF0">
    <property type="entry name" value="CORRINOID ADENOSYLTRANSFERASE MMAB"/>
    <property type="match status" value="1"/>
</dbReference>